<feature type="region of interest" description="Disordered" evidence="2">
    <location>
        <begin position="133"/>
        <end position="152"/>
    </location>
</feature>
<feature type="domain" description="Histidine kinase/HSP90-like ATPase" evidence="3">
    <location>
        <begin position="58"/>
        <end position="165"/>
    </location>
</feature>
<evidence type="ECO:0000313" key="4">
    <source>
        <dbReference type="EMBL" id="TVZ07246.1"/>
    </source>
</evidence>
<sequence>MQKAVALAHLRVATWEPDDDDDVVVPIPALPASPPQFLPVPSAWWETPAVTSRALSPVPEEARTARQFVRELLTCWGLSYLSDDAELIIAELVGNAVRHGLRTMAPVISFGADSPVLRLCLLRRIGEVMLAVTDPSDEAPTPKPPSATGESGRGLQIVGALSYVWGWSPIEGHGKAVWAVLRS</sequence>
<accession>A0A6P2CA53</accession>
<evidence type="ECO:0000256" key="1">
    <source>
        <dbReference type="ARBA" id="ARBA00022527"/>
    </source>
</evidence>
<keyword evidence="5" id="KW-1185">Reference proteome</keyword>
<keyword evidence="4" id="KW-0547">Nucleotide-binding</keyword>
<organism evidence="4 5">
    <name type="scientific">Trebonia kvetii</name>
    <dbReference type="NCBI Taxonomy" id="2480626"/>
    <lineage>
        <taxon>Bacteria</taxon>
        <taxon>Bacillati</taxon>
        <taxon>Actinomycetota</taxon>
        <taxon>Actinomycetes</taxon>
        <taxon>Streptosporangiales</taxon>
        <taxon>Treboniaceae</taxon>
        <taxon>Trebonia</taxon>
    </lineage>
</organism>
<dbReference type="Proteomes" id="UP000460272">
    <property type="component" value="Unassembled WGS sequence"/>
</dbReference>
<evidence type="ECO:0000313" key="5">
    <source>
        <dbReference type="Proteomes" id="UP000460272"/>
    </source>
</evidence>
<dbReference type="InterPro" id="IPR036890">
    <property type="entry name" value="HATPase_C_sf"/>
</dbReference>
<dbReference type="AlphaFoldDB" id="A0A6P2CA53"/>
<dbReference type="Gene3D" id="3.30.565.10">
    <property type="entry name" value="Histidine kinase-like ATPase, C-terminal domain"/>
    <property type="match status" value="1"/>
</dbReference>
<dbReference type="InterPro" id="IPR003594">
    <property type="entry name" value="HATPase_dom"/>
</dbReference>
<keyword evidence="1" id="KW-0808">Transferase</keyword>
<keyword evidence="4" id="KW-0067">ATP-binding</keyword>
<dbReference type="GO" id="GO:0004674">
    <property type="term" value="F:protein serine/threonine kinase activity"/>
    <property type="evidence" value="ECO:0007669"/>
    <property type="project" value="UniProtKB-KW"/>
</dbReference>
<dbReference type="EMBL" id="RPFW01000001">
    <property type="protein sequence ID" value="TVZ07246.1"/>
    <property type="molecule type" value="Genomic_DNA"/>
</dbReference>
<dbReference type="GO" id="GO:0005524">
    <property type="term" value="F:ATP binding"/>
    <property type="evidence" value="ECO:0007669"/>
    <property type="project" value="UniProtKB-KW"/>
</dbReference>
<dbReference type="CDD" id="cd16936">
    <property type="entry name" value="HATPase_RsbW-like"/>
    <property type="match status" value="1"/>
</dbReference>
<gene>
    <name evidence="4" type="ORF">EAS64_08115</name>
</gene>
<reference evidence="4 5" key="1">
    <citation type="submission" date="2018-11" db="EMBL/GenBank/DDBJ databases">
        <title>Trebonia kvetii gen.nov., sp.nov., a novel acidophilic actinobacterium, and proposal of the new actinobacterial family Treboniaceae fam. nov.</title>
        <authorList>
            <person name="Rapoport D."/>
            <person name="Sagova-Mareckova M."/>
            <person name="Sedlacek I."/>
            <person name="Provaznik J."/>
            <person name="Kralova S."/>
            <person name="Pavlinic D."/>
            <person name="Benes V."/>
            <person name="Kopecky J."/>
        </authorList>
    </citation>
    <scope>NUCLEOTIDE SEQUENCE [LARGE SCALE GENOMIC DNA]</scope>
    <source>
        <strain evidence="4 5">15Tr583</strain>
    </source>
</reference>
<evidence type="ECO:0000256" key="2">
    <source>
        <dbReference type="SAM" id="MobiDB-lite"/>
    </source>
</evidence>
<dbReference type="Pfam" id="PF13581">
    <property type="entry name" value="HATPase_c_2"/>
    <property type="match status" value="1"/>
</dbReference>
<evidence type="ECO:0000259" key="3">
    <source>
        <dbReference type="Pfam" id="PF13581"/>
    </source>
</evidence>
<proteinExistence type="predicted"/>
<dbReference type="PANTHER" id="PTHR35526:SF3">
    <property type="entry name" value="ANTI-SIGMA-F FACTOR RSBW"/>
    <property type="match status" value="1"/>
</dbReference>
<protein>
    <submittedName>
        <fullName evidence="4">ATP-binding protein</fullName>
    </submittedName>
</protein>
<keyword evidence="1" id="KW-0723">Serine/threonine-protein kinase</keyword>
<dbReference type="InterPro" id="IPR050267">
    <property type="entry name" value="Anti-sigma-factor_SerPK"/>
</dbReference>
<dbReference type="SUPFAM" id="SSF55874">
    <property type="entry name" value="ATPase domain of HSP90 chaperone/DNA topoisomerase II/histidine kinase"/>
    <property type="match status" value="1"/>
</dbReference>
<name>A0A6P2CA53_9ACTN</name>
<keyword evidence="1" id="KW-0418">Kinase</keyword>
<dbReference type="OrthoDB" id="4327509at2"/>
<dbReference type="PANTHER" id="PTHR35526">
    <property type="entry name" value="ANTI-SIGMA-F FACTOR RSBW-RELATED"/>
    <property type="match status" value="1"/>
</dbReference>
<comment type="caution">
    <text evidence="4">The sequence shown here is derived from an EMBL/GenBank/DDBJ whole genome shotgun (WGS) entry which is preliminary data.</text>
</comment>